<evidence type="ECO:0000259" key="1">
    <source>
        <dbReference type="Pfam" id="PF13349"/>
    </source>
</evidence>
<proteinExistence type="predicted"/>
<gene>
    <name evidence="2" type="ORF">GALL_544180</name>
</gene>
<evidence type="ECO:0000313" key="2">
    <source>
        <dbReference type="EMBL" id="OIQ64035.1"/>
    </source>
</evidence>
<reference evidence="2" key="1">
    <citation type="submission" date="2016-10" db="EMBL/GenBank/DDBJ databases">
        <title>Sequence of Gallionella enrichment culture.</title>
        <authorList>
            <person name="Poehlein A."/>
            <person name="Muehling M."/>
            <person name="Daniel R."/>
        </authorList>
    </citation>
    <scope>NUCLEOTIDE SEQUENCE</scope>
</reference>
<organism evidence="2">
    <name type="scientific">mine drainage metagenome</name>
    <dbReference type="NCBI Taxonomy" id="410659"/>
    <lineage>
        <taxon>unclassified sequences</taxon>
        <taxon>metagenomes</taxon>
        <taxon>ecological metagenomes</taxon>
    </lineage>
</organism>
<dbReference type="Pfam" id="PF13349">
    <property type="entry name" value="DUF4097"/>
    <property type="match status" value="1"/>
</dbReference>
<dbReference type="InterPro" id="IPR025164">
    <property type="entry name" value="Toastrack_DUF4097"/>
</dbReference>
<protein>
    <recommendedName>
        <fullName evidence="1">DUF4097 domain-containing protein</fullName>
    </recommendedName>
</protein>
<feature type="domain" description="DUF4097" evidence="1">
    <location>
        <begin position="158"/>
        <end position="266"/>
    </location>
</feature>
<dbReference type="EMBL" id="MLJW01008474">
    <property type="protein sequence ID" value="OIQ64035.1"/>
    <property type="molecule type" value="Genomic_DNA"/>
</dbReference>
<name>A0A1J5PFK3_9ZZZZ</name>
<sequence length="267" mass="27379">MFLPNLPPALLLAVGPLAAQALTVQPSGAAPATESRTVPLASGSVLRVNNVNGLVKVEAWDRAEVQFTGEFKPSSDGEQVKVVLEPVSGGLEVRGVYPKHHGWGAYRGAQCQMTLKVPRQVRPTLETVNGGIELTGTEGRASLTTVNGGVQAKALPEALEVSTVNGAISLEGVTGPVVLNTVNGGIRASGLDGKGGGIKAGTVNGAIQIKLAGLKGRLEASTVRGSIAFKAQGAQQVEVKKHHVRAVLPGGDQSIELDTVNGGITLE</sequence>
<accession>A0A1J5PFK3</accession>
<dbReference type="AlphaFoldDB" id="A0A1J5PFK3"/>
<comment type="caution">
    <text evidence="2">The sequence shown here is derived from an EMBL/GenBank/DDBJ whole genome shotgun (WGS) entry which is preliminary data.</text>
</comment>